<evidence type="ECO:0000256" key="2">
    <source>
        <dbReference type="ARBA" id="ARBA00022692"/>
    </source>
</evidence>
<dbReference type="InterPro" id="IPR001708">
    <property type="entry name" value="YidC/ALB3/OXA1/COX18"/>
</dbReference>
<keyword evidence="2 5" id="KW-0812">Transmembrane</keyword>
<dbReference type="InterPro" id="IPR011990">
    <property type="entry name" value="TPR-like_helical_dom_sf"/>
</dbReference>
<dbReference type="InterPro" id="IPR028055">
    <property type="entry name" value="YidC/Oxa/ALB_C"/>
</dbReference>
<proteinExistence type="inferred from homology"/>
<dbReference type="SUPFAM" id="SSF48452">
    <property type="entry name" value="TPR-like"/>
    <property type="match status" value="1"/>
</dbReference>
<evidence type="ECO:0000313" key="8">
    <source>
        <dbReference type="EMBL" id="KOO33971.1"/>
    </source>
</evidence>
<dbReference type="EMBL" id="JWZX01001364">
    <property type="protein sequence ID" value="KOO33971.1"/>
    <property type="molecule type" value="Genomic_DNA"/>
</dbReference>
<dbReference type="PANTHER" id="PTHR12428:SF65">
    <property type="entry name" value="CYTOCHROME C OXIDASE ASSEMBLY PROTEIN COX18, MITOCHONDRIAL"/>
    <property type="match status" value="1"/>
</dbReference>
<gene>
    <name evidence="8" type="ORF">Ctob_015476</name>
</gene>
<dbReference type="GO" id="GO:0032977">
    <property type="term" value="F:membrane insertase activity"/>
    <property type="evidence" value="ECO:0007669"/>
    <property type="project" value="InterPro"/>
</dbReference>
<evidence type="ECO:0000256" key="6">
    <source>
        <dbReference type="SAM" id="Phobius"/>
    </source>
</evidence>
<organism evidence="8 9">
    <name type="scientific">Chrysochromulina tobinii</name>
    <dbReference type="NCBI Taxonomy" id="1460289"/>
    <lineage>
        <taxon>Eukaryota</taxon>
        <taxon>Haptista</taxon>
        <taxon>Haptophyta</taxon>
        <taxon>Prymnesiophyceae</taxon>
        <taxon>Prymnesiales</taxon>
        <taxon>Chrysochromulinaceae</taxon>
        <taxon>Chrysochromulina</taxon>
    </lineage>
</organism>
<feature type="transmembrane region" description="Helical" evidence="6">
    <location>
        <begin position="211"/>
        <end position="231"/>
    </location>
</feature>
<keyword evidence="4 6" id="KW-0472">Membrane</keyword>
<evidence type="ECO:0000256" key="5">
    <source>
        <dbReference type="RuleBase" id="RU003945"/>
    </source>
</evidence>
<dbReference type="PANTHER" id="PTHR12428">
    <property type="entry name" value="OXA1"/>
    <property type="match status" value="1"/>
</dbReference>
<dbReference type="GO" id="GO:0032979">
    <property type="term" value="P:protein insertion into mitochondrial inner membrane from matrix"/>
    <property type="evidence" value="ECO:0007669"/>
    <property type="project" value="TreeGrafter"/>
</dbReference>
<dbReference type="OrthoDB" id="2148490at2759"/>
<feature type="domain" description="Membrane insertase YidC/Oxa/ALB C-terminal" evidence="7">
    <location>
        <begin position="142"/>
        <end position="330"/>
    </location>
</feature>
<keyword evidence="9" id="KW-1185">Reference proteome</keyword>
<keyword evidence="3 6" id="KW-1133">Transmembrane helix</keyword>
<dbReference type="Proteomes" id="UP000037460">
    <property type="component" value="Unassembled WGS sequence"/>
</dbReference>
<comment type="subcellular location">
    <subcellularLocation>
        <location evidence="1 5">Membrane</location>
        <topology evidence="1 5">Multi-pass membrane protein</topology>
    </subcellularLocation>
</comment>
<evidence type="ECO:0000256" key="4">
    <source>
        <dbReference type="ARBA" id="ARBA00023136"/>
    </source>
</evidence>
<dbReference type="Gene3D" id="1.25.40.10">
    <property type="entry name" value="Tetratricopeptide repeat domain"/>
    <property type="match status" value="1"/>
</dbReference>
<accession>A0A0M0K549</accession>
<protein>
    <submittedName>
        <fullName evidence="8">Mitochondrial inner membrane protein oxa1l-like protein</fullName>
    </submittedName>
</protein>
<sequence>MRVAALLVRARGATLARRRIDLARLSLRCLTSSADPPSISFDVAVDAASIKEDPANLLGVFPPALPSLPLPSAVLLDASVPASDFSGGIESTAAAAANSAQAAVVHAAVDAAAALPLVLSYWPPDLALRAAALLHDSAGLPWWGAIVACTLTVRVALLPIALRGTQQQAALQGLRADLLPLQARIQASGGTDAAAVEELRALYARHGVSPFNVMLLPLAQLPIFMSFFLGLRRLADAFPTAHEGGMYWFVDLGARDESFYLPVASGLTALALVRLSIPGAPAGASADEAQQVERMKLMMSGLTMISLPVASTMPNSVLLFWIANNTFSLGYVGLLQMDAVRAALGLPPRAPFYTSSATPPVPNTESHNYGGLMGSGGAAPVDKASMGRAQRRTADSLAALAQSMRVTGKLEEAISMQQRALSLCTDSQGEADVTSLAMAFELAKMQHFAGQRAEATQTLERWRRATVLAGGNEAEAAQRCEALLGQRPSGIGPSAQG</sequence>
<evidence type="ECO:0000256" key="1">
    <source>
        <dbReference type="ARBA" id="ARBA00004141"/>
    </source>
</evidence>
<name>A0A0M0K549_9EUKA</name>
<dbReference type="Pfam" id="PF02096">
    <property type="entry name" value="60KD_IMP"/>
    <property type="match status" value="1"/>
</dbReference>
<feature type="transmembrane region" description="Helical" evidence="6">
    <location>
        <begin position="142"/>
        <end position="162"/>
    </location>
</feature>
<evidence type="ECO:0000313" key="9">
    <source>
        <dbReference type="Proteomes" id="UP000037460"/>
    </source>
</evidence>
<evidence type="ECO:0000259" key="7">
    <source>
        <dbReference type="Pfam" id="PF02096"/>
    </source>
</evidence>
<dbReference type="GO" id="GO:0005743">
    <property type="term" value="C:mitochondrial inner membrane"/>
    <property type="evidence" value="ECO:0007669"/>
    <property type="project" value="TreeGrafter"/>
</dbReference>
<dbReference type="CDD" id="cd20069">
    <property type="entry name" value="5TM_Oxa1-like"/>
    <property type="match status" value="1"/>
</dbReference>
<reference evidence="9" key="1">
    <citation type="journal article" date="2015" name="PLoS Genet.">
        <title>Genome Sequence and Transcriptome Analyses of Chrysochromulina tobin: Metabolic Tools for Enhanced Algal Fitness in the Prominent Order Prymnesiales (Haptophyceae).</title>
        <authorList>
            <person name="Hovde B.T."/>
            <person name="Deodato C.R."/>
            <person name="Hunsperger H.M."/>
            <person name="Ryken S.A."/>
            <person name="Yost W."/>
            <person name="Jha R.K."/>
            <person name="Patterson J."/>
            <person name="Monnat R.J. Jr."/>
            <person name="Barlow S.B."/>
            <person name="Starkenburg S.R."/>
            <person name="Cattolico R.A."/>
        </authorList>
    </citation>
    <scope>NUCLEOTIDE SEQUENCE</scope>
    <source>
        <strain evidence="9">CCMP291</strain>
    </source>
</reference>
<evidence type="ECO:0000256" key="3">
    <source>
        <dbReference type="ARBA" id="ARBA00022989"/>
    </source>
</evidence>
<dbReference type="AlphaFoldDB" id="A0A0M0K549"/>
<comment type="similarity">
    <text evidence="5">Belongs to the OXA1/ALB3/YidC family.</text>
</comment>
<comment type="caution">
    <text evidence="8">The sequence shown here is derived from an EMBL/GenBank/DDBJ whole genome shotgun (WGS) entry which is preliminary data.</text>
</comment>